<dbReference type="GO" id="GO:0000319">
    <property type="term" value="F:sulfite transmembrane transporter activity"/>
    <property type="evidence" value="ECO:0007669"/>
    <property type="project" value="TreeGrafter"/>
</dbReference>
<dbReference type="PANTHER" id="PTHR31686:SF1">
    <property type="entry name" value="SULFITE EFFLUX PUMP SSU1"/>
    <property type="match status" value="1"/>
</dbReference>
<feature type="transmembrane region" description="Helical" evidence="8">
    <location>
        <begin position="263"/>
        <end position="289"/>
    </location>
</feature>
<proteinExistence type="inferred from homology"/>
<reference evidence="9 10" key="1">
    <citation type="journal article" date="2021" name="DNA Res.">
        <title>Genome analysis of Candida subhashii reveals its hybrid nature and dual mitochondrial genome conformations.</title>
        <authorList>
            <person name="Mixao V."/>
            <person name="Hegedusova E."/>
            <person name="Saus E."/>
            <person name="Pryszcz L.P."/>
            <person name="Cillingova A."/>
            <person name="Nosek J."/>
            <person name="Gabaldon T."/>
        </authorList>
    </citation>
    <scope>NUCLEOTIDE SEQUENCE [LARGE SCALE GENOMIC DNA]</scope>
    <source>
        <strain evidence="9 10">CBS 10753</strain>
    </source>
</reference>
<keyword evidence="6 8" id="KW-0472">Membrane</keyword>
<dbReference type="OrthoDB" id="1099at2759"/>
<dbReference type="EMBL" id="JAGSYN010000010">
    <property type="protein sequence ID" value="KAG7666346.1"/>
    <property type="molecule type" value="Genomic_DNA"/>
</dbReference>
<dbReference type="RefSeq" id="XP_049266574.1">
    <property type="nucleotide sequence ID" value="XM_049404714.1"/>
</dbReference>
<evidence type="ECO:0000256" key="4">
    <source>
        <dbReference type="ARBA" id="ARBA00022692"/>
    </source>
</evidence>
<keyword evidence="5 8" id="KW-1133">Transmembrane helix</keyword>
<feature type="transmembrane region" description="Helical" evidence="8">
    <location>
        <begin position="196"/>
        <end position="220"/>
    </location>
</feature>
<dbReference type="AlphaFoldDB" id="A0A8J5USF0"/>
<dbReference type="Proteomes" id="UP000694255">
    <property type="component" value="Unassembled WGS sequence"/>
</dbReference>
<evidence type="ECO:0000313" key="10">
    <source>
        <dbReference type="Proteomes" id="UP000694255"/>
    </source>
</evidence>
<dbReference type="GO" id="GO:0005886">
    <property type="term" value="C:plasma membrane"/>
    <property type="evidence" value="ECO:0007669"/>
    <property type="project" value="TreeGrafter"/>
</dbReference>
<dbReference type="Pfam" id="PF03595">
    <property type="entry name" value="SLAC1"/>
    <property type="match status" value="1"/>
</dbReference>
<dbReference type="InterPro" id="IPR051629">
    <property type="entry name" value="Sulfite_efflux_TDT"/>
</dbReference>
<accession>A0A8J5USF0</accession>
<feature type="transmembrane region" description="Helical" evidence="8">
    <location>
        <begin position="301"/>
        <end position="325"/>
    </location>
</feature>
<feature type="region of interest" description="Disordered" evidence="7">
    <location>
        <begin position="1"/>
        <end position="27"/>
    </location>
</feature>
<organism evidence="9 10">
    <name type="scientific">[Candida] subhashii</name>
    <dbReference type="NCBI Taxonomy" id="561895"/>
    <lineage>
        <taxon>Eukaryota</taxon>
        <taxon>Fungi</taxon>
        <taxon>Dikarya</taxon>
        <taxon>Ascomycota</taxon>
        <taxon>Saccharomycotina</taxon>
        <taxon>Pichiomycetes</taxon>
        <taxon>Debaryomycetaceae</taxon>
        <taxon>Spathaspora</taxon>
    </lineage>
</organism>
<feature type="transmembrane region" description="Helical" evidence="8">
    <location>
        <begin position="337"/>
        <end position="368"/>
    </location>
</feature>
<evidence type="ECO:0000256" key="6">
    <source>
        <dbReference type="ARBA" id="ARBA00023136"/>
    </source>
</evidence>
<feature type="transmembrane region" description="Helical" evidence="8">
    <location>
        <begin position="99"/>
        <end position="117"/>
    </location>
</feature>
<evidence type="ECO:0000256" key="7">
    <source>
        <dbReference type="SAM" id="MobiDB-lite"/>
    </source>
</evidence>
<evidence type="ECO:0000256" key="2">
    <source>
        <dbReference type="ARBA" id="ARBA00008566"/>
    </source>
</evidence>
<keyword evidence="3" id="KW-0813">Transport</keyword>
<feature type="compositionally biased region" description="Polar residues" evidence="7">
    <location>
        <begin position="1"/>
        <end position="14"/>
    </location>
</feature>
<dbReference type="InterPro" id="IPR004695">
    <property type="entry name" value="SLAC1/Mae1/Ssu1/TehA"/>
</dbReference>
<evidence type="ECO:0000256" key="5">
    <source>
        <dbReference type="ARBA" id="ARBA00022989"/>
    </source>
</evidence>
<evidence type="ECO:0000256" key="1">
    <source>
        <dbReference type="ARBA" id="ARBA00004141"/>
    </source>
</evidence>
<dbReference type="FunFam" id="1.50.10.150:FF:000004">
    <property type="entry name" value="Malic acid transporter"/>
    <property type="match status" value="1"/>
</dbReference>
<keyword evidence="10" id="KW-1185">Reference proteome</keyword>
<name>A0A8J5USF0_9ASCO</name>
<gene>
    <name evidence="9" type="ORF">J8A68_000115</name>
</gene>
<sequence>MNHAIVTNNHISQHQQDEQQDNNGLSADSSATTTVYVVQDTSNNDVPHCEITNNNNTNINMDKDDSIYTRDSNYGDDVPFFYRLKGLIFDEFIKAFSPVYFVSIMGTGISSSLLYHFPYPAEWLEICSYIMFGITCICFIVTTTLFILQCWYFPGRFKAYHVDTAQAVFMGCYSMGYITIVNFIENITDGRHTIFVWVLWWIAVFSAIYTAFLIVYLSFMSKLNEVDLDAKLNATLLLPIVAITVVSSSGHQLELKLPTTNQMVVTMIVSFMLWCLSISLAFMIMTIYLHRLIVHKIPPTNLIFTSFLPVGFLGQSSYSVMLFGVNLHQLIPEELMWGKILLCICGFFSVFLLSFGYFQTFVAIMSIFSKIKPFAKSPNPTHTNKYGLLKIHKGFWAMTFPLGTMSLSNTELGKGVIGDYPLLTFKVMGAIFAAACILITCACTIGAVVHTTKRIASLFQHRSDIDSDDTCKV</sequence>
<comment type="similarity">
    <text evidence="2">Belongs to the tellurite-resistance/dicarboxylate transporter (TDT) family.</text>
</comment>
<feature type="transmembrane region" description="Helical" evidence="8">
    <location>
        <begin position="165"/>
        <end position="184"/>
    </location>
</feature>
<feature type="transmembrane region" description="Helical" evidence="8">
    <location>
        <begin position="232"/>
        <end position="251"/>
    </location>
</feature>
<keyword evidence="4 8" id="KW-0812">Transmembrane</keyword>
<evidence type="ECO:0000313" key="9">
    <source>
        <dbReference type="EMBL" id="KAG7666346.1"/>
    </source>
</evidence>
<dbReference type="PANTHER" id="PTHR31686">
    <property type="match status" value="1"/>
</dbReference>
<comment type="caution">
    <text evidence="9">The sequence shown here is derived from an EMBL/GenBank/DDBJ whole genome shotgun (WGS) entry which is preliminary data.</text>
</comment>
<dbReference type="CDD" id="cd09318">
    <property type="entry name" value="TDT_SSU1"/>
    <property type="match status" value="1"/>
</dbReference>
<dbReference type="GeneID" id="73466916"/>
<comment type="subcellular location">
    <subcellularLocation>
        <location evidence="1">Membrane</location>
        <topology evidence="1">Multi-pass membrane protein</topology>
    </subcellularLocation>
</comment>
<feature type="transmembrane region" description="Helical" evidence="8">
    <location>
        <begin position="427"/>
        <end position="449"/>
    </location>
</feature>
<evidence type="ECO:0000256" key="8">
    <source>
        <dbReference type="SAM" id="Phobius"/>
    </source>
</evidence>
<feature type="transmembrane region" description="Helical" evidence="8">
    <location>
        <begin position="129"/>
        <end position="153"/>
    </location>
</feature>
<evidence type="ECO:0000256" key="3">
    <source>
        <dbReference type="ARBA" id="ARBA00022448"/>
    </source>
</evidence>
<protein>
    <submittedName>
        <fullName evidence="9">SSU1</fullName>
    </submittedName>
</protein>